<reference evidence="2" key="1">
    <citation type="submission" date="2020-08" db="EMBL/GenBank/DDBJ databases">
        <title>Multicomponent nature underlies the extraordinary mechanical properties of spider dragline silk.</title>
        <authorList>
            <person name="Kono N."/>
            <person name="Nakamura H."/>
            <person name="Mori M."/>
            <person name="Yoshida Y."/>
            <person name="Ohtoshi R."/>
            <person name="Malay A.D."/>
            <person name="Moran D.A.P."/>
            <person name="Tomita M."/>
            <person name="Numata K."/>
            <person name="Arakawa K."/>
        </authorList>
    </citation>
    <scope>NUCLEOTIDE SEQUENCE</scope>
</reference>
<feature type="compositionally biased region" description="Basic residues" evidence="1">
    <location>
        <begin position="23"/>
        <end position="32"/>
    </location>
</feature>
<gene>
    <name evidence="2" type="ORF">TNIN_316471</name>
</gene>
<keyword evidence="3" id="KW-1185">Reference proteome</keyword>
<accession>A0A8X6IX98</accession>
<evidence type="ECO:0000313" key="2">
    <source>
        <dbReference type="EMBL" id="GFS64221.1"/>
    </source>
</evidence>
<dbReference type="OrthoDB" id="10267186at2759"/>
<feature type="compositionally biased region" description="Basic and acidic residues" evidence="1">
    <location>
        <begin position="1"/>
        <end position="22"/>
    </location>
</feature>
<organism evidence="2 3">
    <name type="scientific">Trichonephila inaurata madagascariensis</name>
    <dbReference type="NCBI Taxonomy" id="2747483"/>
    <lineage>
        <taxon>Eukaryota</taxon>
        <taxon>Metazoa</taxon>
        <taxon>Ecdysozoa</taxon>
        <taxon>Arthropoda</taxon>
        <taxon>Chelicerata</taxon>
        <taxon>Arachnida</taxon>
        <taxon>Araneae</taxon>
        <taxon>Araneomorphae</taxon>
        <taxon>Entelegynae</taxon>
        <taxon>Araneoidea</taxon>
        <taxon>Nephilidae</taxon>
        <taxon>Trichonephila</taxon>
        <taxon>Trichonephila inaurata</taxon>
    </lineage>
</organism>
<dbReference type="Proteomes" id="UP000886998">
    <property type="component" value="Unassembled WGS sequence"/>
</dbReference>
<sequence>MWSEGTPHRINERKSGPQERRNNTKHNTHIKKEKTESAHPQNTAIHPFQKPRLSPDQAIVAMATPFQVTRRKRNQGKRTVSERQTILKQCCRASQPGVTPRRVRTDLCCVLFGIEKSDAGCFLFCHPCSKICGLK</sequence>
<proteinExistence type="predicted"/>
<comment type="caution">
    <text evidence="2">The sequence shown here is derived from an EMBL/GenBank/DDBJ whole genome shotgun (WGS) entry which is preliminary data.</text>
</comment>
<feature type="region of interest" description="Disordered" evidence="1">
    <location>
        <begin position="1"/>
        <end position="54"/>
    </location>
</feature>
<dbReference type="AlphaFoldDB" id="A0A8X6IX98"/>
<protein>
    <submittedName>
        <fullName evidence="2">Uncharacterized protein</fullName>
    </submittedName>
</protein>
<dbReference type="EMBL" id="BMAV01028010">
    <property type="protein sequence ID" value="GFS64221.1"/>
    <property type="molecule type" value="Genomic_DNA"/>
</dbReference>
<evidence type="ECO:0000256" key="1">
    <source>
        <dbReference type="SAM" id="MobiDB-lite"/>
    </source>
</evidence>
<evidence type="ECO:0000313" key="3">
    <source>
        <dbReference type="Proteomes" id="UP000886998"/>
    </source>
</evidence>
<name>A0A8X6IX98_9ARAC</name>